<evidence type="ECO:0000313" key="2">
    <source>
        <dbReference type="Proteomes" id="UP000265703"/>
    </source>
</evidence>
<sequence length="157" mass="18444">MELNKNNENSFDPTPKLKSSPIPITFVSFNRCDYNCNYCGEEYTETVFGNYLQKYCKNCLSRYITDITDNDTYLDVYFYTKTLECNEHEISGTKEPQNIQECCTNCLEILLFKQIPTNSLFFHHFIHSAEPDYTSICNNVIESKSIVNYVENHYIKE</sequence>
<keyword evidence="2" id="KW-1185">Reference proteome</keyword>
<protein>
    <submittedName>
        <fullName evidence="1">Uncharacterized protein</fullName>
    </submittedName>
</protein>
<dbReference type="Proteomes" id="UP000265703">
    <property type="component" value="Unassembled WGS sequence"/>
</dbReference>
<dbReference type="AlphaFoldDB" id="A0A397T7K6"/>
<dbReference type="EMBL" id="QKYT01000162">
    <property type="protein sequence ID" value="RIA91091.1"/>
    <property type="molecule type" value="Genomic_DNA"/>
</dbReference>
<reference evidence="1 2" key="1">
    <citation type="submission" date="2018-06" db="EMBL/GenBank/DDBJ databases">
        <title>Comparative genomics reveals the genomic features of Rhizophagus irregularis, R. cerebriforme, R. diaphanum and Gigaspora rosea, and their symbiotic lifestyle signature.</title>
        <authorList>
            <person name="Morin E."/>
            <person name="San Clemente H."/>
            <person name="Chen E.C.H."/>
            <person name="De La Providencia I."/>
            <person name="Hainaut M."/>
            <person name="Kuo A."/>
            <person name="Kohler A."/>
            <person name="Murat C."/>
            <person name="Tang N."/>
            <person name="Roy S."/>
            <person name="Loubradou J."/>
            <person name="Henrissat B."/>
            <person name="Grigoriev I.V."/>
            <person name="Corradi N."/>
            <person name="Roux C."/>
            <person name="Martin F.M."/>
        </authorList>
    </citation>
    <scope>NUCLEOTIDE SEQUENCE [LARGE SCALE GENOMIC DNA]</scope>
    <source>
        <strain evidence="1 2">DAOM 227022</strain>
    </source>
</reference>
<comment type="caution">
    <text evidence="1">The sequence shown here is derived from an EMBL/GenBank/DDBJ whole genome shotgun (WGS) entry which is preliminary data.</text>
</comment>
<evidence type="ECO:0000313" key="1">
    <source>
        <dbReference type="EMBL" id="RIA91091.1"/>
    </source>
</evidence>
<dbReference type="OrthoDB" id="2418219at2759"/>
<name>A0A397T7K6_9GLOM</name>
<proteinExistence type="predicted"/>
<organism evidence="1 2">
    <name type="scientific">Glomus cerebriforme</name>
    <dbReference type="NCBI Taxonomy" id="658196"/>
    <lineage>
        <taxon>Eukaryota</taxon>
        <taxon>Fungi</taxon>
        <taxon>Fungi incertae sedis</taxon>
        <taxon>Mucoromycota</taxon>
        <taxon>Glomeromycotina</taxon>
        <taxon>Glomeromycetes</taxon>
        <taxon>Glomerales</taxon>
        <taxon>Glomeraceae</taxon>
        <taxon>Glomus</taxon>
    </lineage>
</organism>
<gene>
    <name evidence="1" type="ORF">C1645_132552</name>
</gene>
<accession>A0A397T7K6</accession>